<dbReference type="InterPro" id="IPR000033">
    <property type="entry name" value="LDLR_classB_rpt"/>
</dbReference>
<feature type="domain" description="EGF-like calcium-binding" evidence="7">
    <location>
        <begin position="5"/>
        <end position="45"/>
    </location>
</feature>
<keyword evidence="1" id="KW-0245">EGF-like domain</keyword>
<evidence type="ECO:0000259" key="7">
    <source>
        <dbReference type="SMART" id="SM00179"/>
    </source>
</evidence>
<evidence type="ECO:0000313" key="9">
    <source>
        <dbReference type="EMBL" id="CAL4136351.1"/>
    </source>
</evidence>
<dbReference type="Gene3D" id="2.120.10.30">
    <property type="entry name" value="TolB, C-terminal domain"/>
    <property type="match status" value="1"/>
</dbReference>
<dbReference type="PROSITE" id="PS51120">
    <property type="entry name" value="LDLRB"/>
    <property type="match status" value="2"/>
</dbReference>
<evidence type="ECO:0000256" key="3">
    <source>
        <dbReference type="ARBA" id="ARBA00022737"/>
    </source>
</evidence>
<gene>
    <name evidence="9" type="ORF">MNOR_LOCUS27791</name>
</gene>
<feature type="non-terminal residue" evidence="9">
    <location>
        <position position="399"/>
    </location>
</feature>
<feature type="repeat" description="LDL-receptor class B" evidence="6">
    <location>
        <begin position="219"/>
        <end position="261"/>
    </location>
</feature>
<keyword evidence="5" id="KW-0325">Glycoprotein</keyword>
<dbReference type="GO" id="GO:0005509">
    <property type="term" value="F:calcium ion binding"/>
    <property type="evidence" value="ECO:0007669"/>
    <property type="project" value="InterPro"/>
</dbReference>
<dbReference type="SUPFAM" id="SSF63825">
    <property type="entry name" value="YWTD domain"/>
    <property type="match status" value="1"/>
</dbReference>
<evidence type="ECO:0008006" key="11">
    <source>
        <dbReference type="Google" id="ProtNLM"/>
    </source>
</evidence>
<keyword evidence="10" id="KW-1185">Reference proteome</keyword>
<reference evidence="9 10" key="1">
    <citation type="submission" date="2024-05" db="EMBL/GenBank/DDBJ databases">
        <authorList>
            <person name="Wallberg A."/>
        </authorList>
    </citation>
    <scope>NUCLEOTIDE SEQUENCE [LARGE SCALE GENOMIC DNA]</scope>
</reference>
<dbReference type="InterPro" id="IPR011042">
    <property type="entry name" value="6-blade_b-propeller_TolB-like"/>
</dbReference>
<dbReference type="InterPro" id="IPR000742">
    <property type="entry name" value="EGF"/>
</dbReference>
<dbReference type="SMART" id="SM00179">
    <property type="entry name" value="EGF_CA"/>
    <property type="match status" value="1"/>
</dbReference>
<dbReference type="GO" id="GO:0060070">
    <property type="term" value="P:canonical Wnt signaling pathway"/>
    <property type="evidence" value="ECO:0007669"/>
    <property type="project" value="TreeGrafter"/>
</dbReference>
<feature type="non-terminal residue" evidence="9">
    <location>
        <position position="1"/>
    </location>
</feature>
<dbReference type="CDD" id="cd00054">
    <property type="entry name" value="EGF_CA"/>
    <property type="match status" value="1"/>
</dbReference>
<dbReference type="InterPro" id="IPR050778">
    <property type="entry name" value="Cueball_EGF_LRP_Nidogen"/>
</dbReference>
<name>A0AAV2RT32_MEGNR</name>
<dbReference type="GO" id="GO:0005886">
    <property type="term" value="C:plasma membrane"/>
    <property type="evidence" value="ECO:0007669"/>
    <property type="project" value="TreeGrafter"/>
</dbReference>
<evidence type="ECO:0000256" key="4">
    <source>
        <dbReference type="ARBA" id="ARBA00023157"/>
    </source>
</evidence>
<keyword evidence="3" id="KW-0677">Repeat</keyword>
<evidence type="ECO:0000259" key="8">
    <source>
        <dbReference type="SMART" id="SM00181"/>
    </source>
</evidence>
<dbReference type="AlphaFoldDB" id="A0AAV2RT32"/>
<protein>
    <recommendedName>
        <fullName evidence="11">Vitellogenin receptor</fullName>
    </recommendedName>
</protein>
<accession>A0AAV2RT32</accession>
<evidence type="ECO:0000256" key="1">
    <source>
        <dbReference type="ARBA" id="ARBA00022536"/>
    </source>
</evidence>
<dbReference type="GO" id="GO:0042813">
    <property type="term" value="F:Wnt receptor activity"/>
    <property type="evidence" value="ECO:0007669"/>
    <property type="project" value="TreeGrafter"/>
</dbReference>
<proteinExistence type="predicted"/>
<dbReference type="EMBL" id="CAXKWB010029758">
    <property type="protein sequence ID" value="CAL4136351.1"/>
    <property type="molecule type" value="Genomic_DNA"/>
</dbReference>
<dbReference type="SMART" id="SM00181">
    <property type="entry name" value="EGF"/>
    <property type="match status" value="2"/>
</dbReference>
<feature type="domain" description="EGF-like" evidence="8">
    <location>
        <begin position="311"/>
        <end position="349"/>
    </location>
</feature>
<dbReference type="Gene3D" id="2.10.25.10">
    <property type="entry name" value="Laminin"/>
    <property type="match status" value="1"/>
</dbReference>
<evidence type="ECO:0000256" key="6">
    <source>
        <dbReference type="PROSITE-ProRule" id="PRU00461"/>
    </source>
</evidence>
<evidence type="ECO:0000313" key="10">
    <source>
        <dbReference type="Proteomes" id="UP001497623"/>
    </source>
</evidence>
<organism evidence="9 10">
    <name type="scientific">Meganyctiphanes norvegica</name>
    <name type="common">Northern krill</name>
    <name type="synonym">Thysanopoda norvegica</name>
    <dbReference type="NCBI Taxonomy" id="48144"/>
    <lineage>
        <taxon>Eukaryota</taxon>
        <taxon>Metazoa</taxon>
        <taxon>Ecdysozoa</taxon>
        <taxon>Arthropoda</taxon>
        <taxon>Crustacea</taxon>
        <taxon>Multicrustacea</taxon>
        <taxon>Malacostraca</taxon>
        <taxon>Eumalacostraca</taxon>
        <taxon>Eucarida</taxon>
        <taxon>Euphausiacea</taxon>
        <taxon>Euphausiidae</taxon>
        <taxon>Meganyctiphanes</taxon>
    </lineage>
</organism>
<dbReference type="Pfam" id="PF07645">
    <property type="entry name" value="EGF_CA"/>
    <property type="match status" value="1"/>
</dbReference>
<feature type="domain" description="EGF-like" evidence="8">
    <location>
        <begin position="8"/>
        <end position="45"/>
    </location>
</feature>
<comment type="caution">
    <text evidence="9">The sequence shown here is derived from an EMBL/GenBank/DDBJ whole genome shotgun (WGS) entry which is preliminary data.</text>
</comment>
<keyword evidence="4" id="KW-1015">Disulfide bond</keyword>
<keyword evidence="2" id="KW-0732">Signal</keyword>
<dbReference type="GO" id="GO:0017147">
    <property type="term" value="F:Wnt-protein binding"/>
    <property type="evidence" value="ECO:0007669"/>
    <property type="project" value="TreeGrafter"/>
</dbReference>
<dbReference type="PANTHER" id="PTHR46513:SF13">
    <property type="entry name" value="EGF-LIKE DOMAIN-CONTAINING PROTEIN"/>
    <property type="match status" value="1"/>
</dbReference>
<sequence length="399" mass="45026">ELIPDVDECLDRVGVCDQECINIPGAYNCSCSANYDLQEDGSTCRTVVNGRTMLLFSAGHGVRIYYLDGFEYLSVFSGYQQTYGVGYDPVDEMVYWSTKDGVYKKSLKVESIPTPVVTQGLGLAENLAIDWIGRNVYIIDSEKNHILVCTLDGKSCKPIVDNIAHPRAIQLDFEGRRLYWTCVNESIIASSSMDGSDRKILVQEGIVWPNALALDIPAKRIYWFDASHDQAEHARLDGSDRKVLPQAVADHPYSMAVWEDKIYWSDWTQDEIQSALKLTGKNQEPILKESLQQLFGLTIYHPALSQNIHNPCSSNLCSHICLLSSETFFGYTCACPTHMELATNRHGCKDLPKRDYPFIGDGTRMYRVELALFGHTSLSPWHPDLNLQRISDMEYDPKN</sequence>
<dbReference type="InterPro" id="IPR049883">
    <property type="entry name" value="NOTCH1_EGF-like"/>
</dbReference>
<dbReference type="SUPFAM" id="SSF57196">
    <property type="entry name" value="EGF/Laminin"/>
    <property type="match status" value="1"/>
</dbReference>
<evidence type="ECO:0000256" key="2">
    <source>
        <dbReference type="ARBA" id="ARBA00022729"/>
    </source>
</evidence>
<dbReference type="PANTHER" id="PTHR46513">
    <property type="entry name" value="VITELLOGENIN RECEPTOR-LIKE PROTEIN-RELATED-RELATED"/>
    <property type="match status" value="1"/>
</dbReference>
<dbReference type="SMART" id="SM00135">
    <property type="entry name" value="LY"/>
    <property type="match status" value="4"/>
</dbReference>
<dbReference type="FunFam" id="2.120.10.30:FF:000241">
    <property type="entry name" value="Low-density lipoprotein receptor-related protein 6"/>
    <property type="match status" value="1"/>
</dbReference>
<dbReference type="InterPro" id="IPR001881">
    <property type="entry name" value="EGF-like_Ca-bd_dom"/>
</dbReference>
<evidence type="ECO:0000256" key="5">
    <source>
        <dbReference type="ARBA" id="ARBA00023180"/>
    </source>
</evidence>
<feature type="repeat" description="LDL-receptor class B" evidence="6">
    <location>
        <begin position="176"/>
        <end position="218"/>
    </location>
</feature>
<dbReference type="Pfam" id="PF00058">
    <property type="entry name" value="Ldl_recept_b"/>
    <property type="match status" value="2"/>
</dbReference>
<dbReference type="InterPro" id="IPR018097">
    <property type="entry name" value="EGF_Ca-bd_CS"/>
</dbReference>
<dbReference type="Proteomes" id="UP001497623">
    <property type="component" value="Unassembled WGS sequence"/>
</dbReference>
<dbReference type="PROSITE" id="PS01187">
    <property type="entry name" value="EGF_CA"/>
    <property type="match status" value="1"/>
</dbReference>